<dbReference type="CDD" id="cd18880">
    <property type="entry name" value="NUDIX_ADPRase"/>
    <property type="match status" value="1"/>
</dbReference>
<keyword evidence="2" id="KW-0378">Hydrolase</keyword>
<evidence type="ECO:0000313" key="5">
    <source>
        <dbReference type="Proteomes" id="UP000219252"/>
    </source>
</evidence>
<sequence length="154" mass="17806">MAIRNSAKAVIFKDGKVLLTKNLDNEGAFYLFPGGGQEMGENLQDAVIRECIEEVGQQVEVGDLLFLREYIGRNHEYAEEDAHVHQVEFYFTCNLVNEFDAKIIPNHPDSHQIGIEWVPIEELLQYRIYPKEIKKFIINHYHGERSPVYLGDIN</sequence>
<evidence type="ECO:0000313" key="4">
    <source>
        <dbReference type="EMBL" id="SOC39784.1"/>
    </source>
</evidence>
<proteinExistence type="predicted"/>
<organism evidence="4 5">
    <name type="scientific">Ureibacillus acetophenoni</name>
    <dbReference type="NCBI Taxonomy" id="614649"/>
    <lineage>
        <taxon>Bacteria</taxon>
        <taxon>Bacillati</taxon>
        <taxon>Bacillota</taxon>
        <taxon>Bacilli</taxon>
        <taxon>Bacillales</taxon>
        <taxon>Caryophanaceae</taxon>
        <taxon>Ureibacillus</taxon>
    </lineage>
</organism>
<accession>A0A285UCY5</accession>
<feature type="domain" description="Nudix hydrolase" evidence="3">
    <location>
        <begin position="2"/>
        <end position="141"/>
    </location>
</feature>
<evidence type="ECO:0000259" key="3">
    <source>
        <dbReference type="PROSITE" id="PS51462"/>
    </source>
</evidence>
<dbReference type="Pfam" id="PF00293">
    <property type="entry name" value="NUDIX"/>
    <property type="match status" value="1"/>
</dbReference>
<dbReference type="PANTHER" id="PTHR43046">
    <property type="entry name" value="GDP-MANNOSE MANNOSYL HYDROLASE"/>
    <property type="match status" value="1"/>
</dbReference>
<dbReference type="RefSeq" id="WP_097149506.1">
    <property type="nucleotide sequence ID" value="NZ_OBQC01000006.1"/>
</dbReference>
<dbReference type="PANTHER" id="PTHR43046:SF14">
    <property type="entry name" value="MUTT_NUDIX FAMILY PROTEIN"/>
    <property type="match status" value="1"/>
</dbReference>
<protein>
    <submittedName>
        <fullName evidence="4">ADP-ribose pyrophosphatase YjhB (NUDIX family)</fullName>
    </submittedName>
</protein>
<dbReference type="Gene3D" id="3.90.79.10">
    <property type="entry name" value="Nucleoside Triphosphate Pyrophosphohydrolase"/>
    <property type="match status" value="1"/>
</dbReference>
<dbReference type="Proteomes" id="UP000219252">
    <property type="component" value="Unassembled WGS sequence"/>
</dbReference>
<gene>
    <name evidence="4" type="ORF">SAMN05877842_106117</name>
</gene>
<evidence type="ECO:0000256" key="1">
    <source>
        <dbReference type="ARBA" id="ARBA00001946"/>
    </source>
</evidence>
<dbReference type="PROSITE" id="PS51462">
    <property type="entry name" value="NUDIX"/>
    <property type="match status" value="1"/>
</dbReference>
<dbReference type="InterPro" id="IPR015797">
    <property type="entry name" value="NUDIX_hydrolase-like_dom_sf"/>
</dbReference>
<evidence type="ECO:0000256" key="2">
    <source>
        <dbReference type="ARBA" id="ARBA00022801"/>
    </source>
</evidence>
<dbReference type="InterPro" id="IPR000086">
    <property type="entry name" value="NUDIX_hydrolase_dom"/>
</dbReference>
<dbReference type="GO" id="GO:0016787">
    <property type="term" value="F:hydrolase activity"/>
    <property type="evidence" value="ECO:0007669"/>
    <property type="project" value="UniProtKB-KW"/>
</dbReference>
<dbReference type="SUPFAM" id="SSF55811">
    <property type="entry name" value="Nudix"/>
    <property type="match status" value="1"/>
</dbReference>
<dbReference type="AlphaFoldDB" id="A0A285UCY5"/>
<dbReference type="EMBL" id="OBQC01000006">
    <property type="protein sequence ID" value="SOC39784.1"/>
    <property type="molecule type" value="Genomic_DNA"/>
</dbReference>
<name>A0A285UCY5_9BACL</name>
<keyword evidence="5" id="KW-1185">Reference proteome</keyword>
<reference evidence="5" key="1">
    <citation type="submission" date="2017-08" db="EMBL/GenBank/DDBJ databases">
        <authorList>
            <person name="Varghese N."/>
            <person name="Submissions S."/>
        </authorList>
    </citation>
    <scope>NUCLEOTIDE SEQUENCE [LARGE SCALE GENOMIC DNA]</scope>
    <source>
        <strain evidence="5">JC23</strain>
    </source>
</reference>
<dbReference type="OrthoDB" id="65827at2"/>
<comment type="cofactor">
    <cofactor evidence="1">
        <name>Mg(2+)</name>
        <dbReference type="ChEBI" id="CHEBI:18420"/>
    </cofactor>
</comment>